<dbReference type="InterPro" id="IPR013159">
    <property type="entry name" value="DnaA_C"/>
</dbReference>
<feature type="compositionally biased region" description="Low complexity" evidence="12">
    <location>
        <begin position="167"/>
        <end position="180"/>
    </location>
</feature>
<dbReference type="InterPro" id="IPR038454">
    <property type="entry name" value="DnaA_N_sf"/>
</dbReference>
<dbReference type="PANTHER" id="PTHR30050:SF2">
    <property type="entry name" value="CHROMOSOMAL REPLICATION INITIATOR PROTEIN DNAA"/>
    <property type="match status" value="1"/>
</dbReference>
<dbReference type="InterPro" id="IPR027417">
    <property type="entry name" value="P-loop_NTPase"/>
</dbReference>
<dbReference type="InterPro" id="IPR013317">
    <property type="entry name" value="DnaA_dom"/>
</dbReference>
<dbReference type="Pfam" id="PF00308">
    <property type="entry name" value="Bac_DnaA"/>
    <property type="match status" value="1"/>
</dbReference>
<evidence type="ECO:0000256" key="4">
    <source>
        <dbReference type="ARBA" id="ARBA00022741"/>
    </source>
</evidence>
<comment type="subunit">
    <text evidence="8">Oligomerizes as a right-handed, spiral filament on DNA at oriC.</text>
</comment>
<sequence length="538" mass="60392">MTLEQFWPRCLHHLHNTLPEKQYQTWIAPLSVGESDAGEWVVYAPSVFVLNMLRQTYAPQIRSLMQQWLPENPPTLLLQKGRGRQYERAAGETDAVNTNAAIAGMRPAFDAMEGRVEEKNEQAIASAAAPAELAELKDQRSAVDIVAARLHQILANETGGEKNSAGKAETPSPAKPAAAKKSSKSKTAAEEEQQQWYEQSNLSPDYTFESLVEGKGNRLAVAAGQSIAESLGKSQYNPFFLYGSTGLGKTHLVQAIGNRVLALNPRAKVRYMHSDDYLRNMMSSFRNNAYEAFKQQYKQYDLLIIDDIQFIKGKERTMEEFFHLYNHFHSHKKQIILTCDVLPTLIEELDERLKSRFSWGLTLELEPPELEMRVQILQKKAALSGADLSEEAAFFIAKHIRSNVRELEGAFNRVLARSQFTGKPIDQALAADALKDIVASKHKLITPELIIATVGKYYGVKDSDLIGKKRNQNIVRPRQIAMNLCKDLTDLSLSAIGEAFGKRDHSTVINAVEKAGQLREKQPELAKDYEKLLILIKN</sequence>
<proteinExistence type="inferred from homology"/>
<feature type="region of interest" description="Disordered" evidence="12">
    <location>
        <begin position="157"/>
        <end position="200"/>
    </location>
</feature>
<comment type="domain">
    <text evidence="8">Domain I is involved in oligomerization and binding regulators, domain II is flexibile and of varying length in different bacteria, domain III forms the AAA+ region, while domain IV binds dsDNA.</text>
</comment>
<evidence type="ECO:0000256" key="1">
    <source>
        <dbReference type="ARBA" id="ARBA00006583"/>
    </source>
</evidence>
<evidence type="ECO:0000259" key="13">
    <source>
        <dbReference type="SMART" id="SM00382"/>
    </source>
</evidence>
<keyword evidence="16" id="KW-1185">Reference proteome</keyword>
<evidence type="ECO:0000256" key="9">
    <source>
        <dbReference type="NCBIfam" id="TIGR00362"/>
    </source>
</evidence>
<gene>
    <name evidence="8 15" type="primary">dnaA</name>
    <name evidence="15" type="ORF">HMPREF9371_1059</name>
</gene>
<evidence type="ECO:0000313" key="16">
    <source>
        <dbReference type="Proteomes" id="UP000003019"/>
    </source>
</evidence>
<dbReference type="SMART" id="SM00382">
    <property type="entry name" value="AAA"/>
    <property type="match status" value="1"/>
</dbReference>
<dbReference type="OrthoDB" id="9807019at2"/>
<evidence type="ECO:0000256" key="11">
    <source>
        <dbReference type="RuleBase" id="RU004227"/>
    </source>
</evidence>
<evidence type="ECO:0000256" key="8">
    <source>
        <dbReference type="HAMAP-Rule" id="MF_00377"/>
    </source>
</evidence>
<dbReference type="Gene3D" id="3.30.300.180">
    <property type="match status" value="1"/>
</dbReference>
<dbReference type="CDD" id="cd06571">
    <property type="entry name" value="Bac_DnaA_C"/>
    <property type="match status" value="1"/>
</dbReference>
<feature type="binding site" evidence="8">
    <location>
        <position position="246"/>
    </location>
    <ligand>
        <name>ATP</name>
        <dbReference type="ChEBI" id="CHEBI:30616"/>
    </ligand>
</feature>
<dbReference type="GO" id="GO:0005737">
    <property type="term" value="C:cytoplasm"/>
    <property type="evidence" value="ECO:0007669"/>
    <property type="project" value="UniProtKB-SubCell"/>
</dbReference>
<keyword evidence="6 8" id="KW-0446">Lipid-binding</keyword>
<accession>G4CHH0</accession>
<dbReference type="EMBL" id="AGAY01000040">
    <property type="protein sequence ID" value="EGY52726.1"/>
    <property type="molecule type" value="Genomic_DNA"/>
</dbReference>
<dbReference type="GO" id="GO:0005524">
    <property type="term" value="F:ATP binding"/>
    <property type="evidence" value="ECO:0007669"/>
    <property type="project" value="UniProtKB-UniRule"/>
</dbReference>
<protein>
    <recommendedName>
        <fullName evidence="8 9">Chromosomal replication initiator protein DnaA</fullName>
    </recommendedName>
</protein>
<comment type="caution">
    <text evidence="8">Lacks conserved residue(s) required for the propagation of feature annotation.</text>
</comment>
<dbReference type="HOGENOM" id="CLU_026910_0_1_4"/>
<feature type="binding site" evidence="8">
    <location>
        <position position="249"/>
    </location>
    <ligand>
        <name>ATP</name>
        <dbReference type="ChEBI" id="CHEBI:30616"/>
    </ligand>
</feature>
<dbReference type="PATRIC" id="fig|1032488.3.peg.996"/>
<dbReference type="STRING" id="1032488.HMPREF9371_1059"/>
<dbReference type="Proteomes" id="UP000003019">
    <property type="component" value="Unassembled WGS sequence"/>
</dbReference>
<evidence type="ECO:0000256" key="2">
    <source>
        <dbReference type="ARBA" id="ARBA00022490"/>
    </source>
</evidence>
<feature type="domain" description="Chromosomal replication initiator DnaA C-terminal" evidence="14">
    <location>
        <begin position="446"/>
        <end position="515"/>
    </location>
</feature>
<dbReference type="Gene3D" id="1.10.1750.10">
    <property type="match status" value="1"/>
</dbReference>
<dbReference type="Gene3D" id="1.10.8.60">
    <property type="match status" value="1"/>
</dbReference>
<keyword evidence="2 8" id="KW-0963">Cytoplasm</keyword>
<feature type="binding site" evidence="8">
    <location>
        <position position="248"/>
    </location>
    <ligand>
        <name>ATP</name>
        <dbReference type="ChEBI" id="CHEBI:30616"/>
    </ligand>
</feature>
<dbReference type="SMART" id="SM00760">
    <property type="entry name" value="Bac_DnaA_C"/>
    <property type="match status" value="1"/>
</dbReference>
<keyword evidence="5 8" id="KW-0067">ATP-binding</keyword>
<dbReference type="PRINTS" id="PR00051">
    <property type="entry name" value="DNAA"/>
</dbReference>
<dbReference type="NCBIfam" id="TIGR00362">
    <property type="entry name" value="DnaA"/>
    <property type="match status" value="1"/>
</dbReference>
<evidence type="ECO:0000256" key="12">
    <source>
        <dbReference type="SAM" id="MobiDB-lite"/>
    </source>
</evidence>
<dbReference type="InterPro" id="IPR020591">
    <property type="entry name" value="Chromosome_initiator_DnaA-like"/>
</dbReference>
<comment type="similarity">
    <text evidence="1 8 11">Belongs to the DnaA family.</text>
</comment>
<comment type="caution">
    <text evidence="15">The sequence shown here is derived from an EMBL/GenBank/DDBJ whole genome shotgun (WGS) entry which is preliminary data.</text>
</comment>
<dbReference type="Pfam" id="PF08299">
    <property type="entry name" value="Bac_DnaA_C"/>
    <property type="match status" value="1"/>
</dbReference>
<keyword evidence="4 8" id="KW-0547">Nucleotide-binding</keyword>
<dbReference type="GO" id="GO:0003688">
    <property type="term" value="F:DNA replication origin binding"/>
    <property type="evidence" value="ECO:0007669"/>
    <property type="project" value="UniProtKB-UniRule"/>
</dbReference>
<dbReference type="SUPFAM" id="SSF52540">
    <property type="entry name" value="P-loop containing nucleoside triphosphate hydrolases"/>
    <property type="match status" value="1"/>
</dbReference>
<name>G4CHH0_9NEIS</name>
<dbReference type="Pfam" id="PF11638">
    <property type="entry name" value="DnaA_N"/>
    <property type="match status" value="1"/>
</dbReference>
<dbReference type="SUPFAM" id="SSF48295">
    <property type="entry name" value="TrpR-like"/>
    <property type="match status" value="1"/>
</dbReference>
<organism evidence="15 16">
    <name type="scientific">Neisseria shayeganii 871</name>
    <dbReference type="NCBI Taxonomy" id="1032488"/>
    <lineage>
        <taxon>Bacteria</taxon>
        <taxon>Pseudomonadati</taxon>
        <taxon>Pseudomonadota</taxon>
        <taxon>Betaproteobacteria</taxon>
        <taxon>Neisseriales</taxon>
        <taxon>Neisseriaceae</taxon>
        <taxon>Neisseria</taxon>
    </lineage>
</organism>
<dbReference type="HAMAP" id="MF_00377">
    <property type="entry name" value="DnaA_bact"/>
    <property type="match status" value="1"/>
</dbReference>
<evidence type="ECO:0000313" key="15">
    <source>
        <dbReference type="EMBL" id="EGY52726.1"/>
    </source>
</evidence>
<dbReference type="PANTHER" id="PTHR30050">
    <property type="entry name" value="CHROMOSOMAL REPLICATION INITIATOR PROTEIN DNAA"/>
    <property type="match status" value="1"/>
</dbReference>
<evidence type="ECO:0000256" key="6">
    <source>
        <dbReference type="ARBA" id="ARBA00023121"/>
    </source>
</evidence>
<evidence type="ECO:0000256" key="5">
    <source>
        <dbReference type="ARBA" id="ARBA00022840"/>
    </source>
</evidence>
<dbReference type="GO" id="GO:0006275">
    <property type="term" value="P:regulation of DNA replication"/>
    <property type="evidence" value="ECO:0007669"/>
    <property type="project" value="UniProtKB-UniRule"/>
</dbReference>
<feature type="binding site" evidence="8">
    <location>
        <position position="250"/>
    </location>
    <ligand>
        <name>ATP</name>
        <dbReference type="ChEBI" id="CHEBI:30616"/>
    </ligand>
</feature>
<feature type="domain" description="AAA+ ATPase" evidence="13">
    <location>
        <begin position="235"/>
        <end position="365"/>
    </location>
</feature>
<evidence type="ECO:0000259" key="14">
    <source>
        <dbReference type="SMART" id="SM00760"/>
    </source>
</evidence>
<keyword evidence="7 8" id="KW-0238">DNA-binding</keyword>
<dbReference type="InterPro" id="IPR003593">
    <property type="entry name" value="AAA+_ATPase"/>
</dbReference>
<comment type="function">
    <text evidence="8 10">Plays an essential role in the initiation and regulation of chromosomal replication. ATP-DnaA binds to the origin of replication (oriC) to initiate formation of the DNA replication initiation complex once per cell cycle. Binds the DnaA box (a 9 base pair repeat at the origin) and separates the double-stranded (ds)DNA. Forms a right-handed helical filament on oriC DNA; dsDNA binds to the exterior of the filament while single-stranded (ss)DNA is stabiized in the filament's interior. The ATP-DnaA-oriC complex binds and stabilizes one strand of the AT-rich DNA unwinding element (DUE), permitting loading of DNA polymerase. After initiation quickly degrades to an ADP-DnaA complex that is not apt for DNA replication. Binds acidic phospholipids.</text>
</comment>
<dbReference type="GO" id="GO:0005886">
    <property type="term" value="C:plasma membrane"/>
    <property type="evidence" value="ECO:0007669"/>
    <property type="project" value="TreeGrafter"/>
</dbReference>
<dbReference type="Gene3D" id="3.40.50.300">
    <property type="entry name" value="P-loop containing nucleotide triphosphate hydrolases"/>
    <property type="match status" value="1"/>
</dbReference>
<keyword evidence="3 8" id="KW-0235">DNA replication</keyword>
<comment type="subcellular location">
    <subcellularLocation>
        <location evidence="8">Cytoplasm</location>
    </subcellularLocation>
</comment>
<dbReference type="GO" id="GO:0008289">
    <property type="term" value="F:lipid binding"/>
    <property type="evidence" value="ECO:0007669"/>
    <property type="project" value="UniProtKB-KW"/>
</dbReference>
<dbReference type="CDD" id="cd00009">
    <property type="entry name" value="AAA"/>
    <property type="match status" value="1"/>
</dbReference>
<dbReference type="InterPro" id="IPR024633">
    <property type="entry name" value="DnaA_N_dom"/>
</dbReference>
<reference evidence="15 16" key="1">
    <citation type="submission" date="2011-05" db="EMBL/GenBank/DDBJ databases">
        <authorList>
            <person name="Muzny D."/>
            <person name="Qin X."/>
            <person name="Deng J."/>
            <person name="Jiang H."/>
            <person name="Liu Y."/>
            <person name="Qu J."/>
            <person name="Song X.-Z."/>
            <person name="Zhang L."/>
            <person name="Thornton R."/>
            <person name="Coyle M."/>
            <person name="Francisco L."/>
            <person name="Jackson L."/>
            <person name="Javaid M."/>
            <person name="Korchina V."/>
            <person name="Kovar C."/>
            <person name="Mata R."/>
            <person name="Mathew T."/>
            <person name="Ngo R."/>
            <person name="Nguyen L."/>
            <person name="Nguyen N."/>
            <person name="Okwuonu G."/>
            <person name="Ongeri F."/>
            <person name="Pham C."/>
            <person name="Simmons D."/>
            <person name="Wilczek-Boney K."/>
            <person name="Hale W."/>
            <person name="Jakkamsetti A."/>
            <person name="Pham P."/>
            <person name="Ruth R."/>
            <person name="San Lucas F."/>
            <person name="Warren J."/>
            <person name="Zhang J."/>
            <person name="Zhao Z."/>
            <person name="Zhou C."/>
            <person name="Zhu D."/>
            <person name="Lee S."/>
            <person name="Bess C."/>
            <person name="Blankenburg K."/>
            <person name="Forbes L."/>
            <person name="Fu Q."/>
            <person name="Gubbala S."/>
            <person name="Hirani K."/>
            <person name="Jayaseelan J.C."/>
            <person name="Lara F."/>
            <person name="Munidasa M."/>
            <person name="Palculict T."/>
            <person name="Patil S."/>
            <person name="Pu L.-L."/>
            <person name="Saada N."/>
            <person name="Tang L."/>
            <person name="Weissenberger G."/>
            <person name="Zhu Y."/>
            <person name="Hemphill L."/>
            <person name="Shang Y."/>
            <person name="Youmans B."/>
            <person name="Ayvaz T."/>
            <person name="Ross M."/>
            <person name="Santibanez J."/>
            <person name="Aqrawi P."/>
            <person name="Gross S."/>
            <person name="Joshi V."/>
            <person name="Fowler G."/>
            <person name="Nazareth L."/>
            <person name="Reid J."/>
            <person name="Worley K."/>
            <person name="Petrosino J."/>
            <person name="Highlander S."/>
            <person name="Gibbs R."/>
        </authorList>
    </citation>
    <scope>NUCLEOTIDE SEQUENCE [LARGE SCALE GENOMIC DNA]</scope>
    <source>
        <strain evidence="15 16">871</strain>
    </source>
</reference>
<dbReference type="InterPro" id="IPR010921">
    <property type="entry name" value="Trp_repressor/repl_initiator"/>
</dbReference>
<dbReference type="FunFam" id="1.10.8.60:FF:000003">
    <property type="entry name" value="Chromosomal replication initiator protein DnaA"/>
    <property type="match status" value="1"/>
</dbReference>
<dbReference type="FunFam" id="3.40.50.300:FF:000668">
    <property type="entry name" value="Chromosomal replication initiator protein DnaA"/>
    <property type="match status" value="1"/>
</dbReference>
<evidence type="ECO:0000256" key="10">
    <source>
        <dbReference type="RuleBase" id="RU000577"/>
    </source>
</evidence>
<evidence type="ECO:0000256" key="7">
    <source>
        <dbReference type="ARBA" id="ARBA00023125"/>
    </source>
</evidence>
<feature type="region of interest" description="Domain I, interacts with DnaA modulators" evidence="8">
    <location>
        <begin position="1"/>
        <end position="128"/>
    </location>
</feature>
<dbReference type="AlphaFoldDB" id="G4CHH0"/>
<dbReference type="GO" id="GO:0006270">
    <property type="term" value="P:DNA replication initiation"/>
    <property type="evidence" value="ECO:0007669"/>
    <property type="project" value="UniProtKB-UniRule"/>
</dbReference>
<dbReference type="RefSeq" id="WP_009118752.1">
    <property type="nucleotide sequence ID" value="NZ_JH164926.1"/>
</dbReference>
<dbReference type="InterPro" id="IPR001957">
    <property type="entry name" value="Chromosome_initiator_DnaA"/>
</dbReference>
<feature type="region of interest" description="Domain IV, binds dsDNA" evidence="8">
    <location>
        <begin position="419"/>
        <end position="538"/>
    </location>
</feature>
<evidence type="ECO:0000256" key="3">
    <source>
        <dbReference type="ARBA" id="ARBA00022705"/>
    </source>
</evidence>